<dbReference type="EMBL" id="UYRT01078012">
    <property type="protein sequence ID" value="VDN17548.1"/>
    <property type="molecule type" value="Genomic_DNA"/>
</dbReference>
<dbReference type="WBParaSite" id="GPUH_0001052801-mRNA-1">
    <property type="protein sequence ID" value="GPUH_0001052801-mRNA-1"/>
    <property type="gene ID" value="GPUH_0001052801"/>
</dbReference>
<keyword evidence="2" id="KW-1185">Reference proteome</keyword>
<sequence length="79" mass="8741">MNLQFSKGDKANGKLNGIRGGQSTTFFNRHDCLNKYFCTPHVCPFPDIIQTVNGTRETGLLDALDEEVSQEFGGFGSRL</sequence>
<protein>
    <submittedName>
        <fullName evidence="1 3">Uncharacterized protein</fullName>
    </submittedName>
</protein>
<organism evidence="3">
    <name type="scientific">Gongylonema pulchrum</name>
    <dbReference type="NCBI Taxonomy" id="637853"/>
    <lineage>
        <taxon>Eukaryota</taxon>
        <taxon>Metazoa</taxon>
        <taxon>Ecdysozoa</taxon>
        <taxon>Nematoda</taxon>
        <taxon>Chromadorea</taxon>
        <taxon>Rhabditida</taxon>
        <taxon>Spirurina</taxon>
        <taxon>Spiruromorpha</taxon>
        <taxon>Spiruroidea</taxon>
        <taxon>Gongylonematidae</taxon>
        <taxon>Gongylonema</taxon>
    </lineage>
</organism>
<evidence type="ECO:0000313" key="1">
    <source>
        <dbReference type="EMBL" id="VDN17548.1"/>
    </source>
</evidence>
<dbReference type="AlphaFoldDB" id="A0A183DP74"/>
<reference evidence="1 2" key="2">
    <citation type="submission" date="2018-11" db="EMBL/GenBank/DDBJ databases">
        <authorList>
            <consortium name="Pathogen Informatics"/>
        </authorList>
    </citation>
    <scope>NUCLEOTIDE SEQUENCE [LARGE SCALE GENOMIC DNA]</scope>
</reference>
<evidence type="ECO:0000313" key="3">
    <source>
        <dbReference type="WBParaSite" id="GPUH_0001052801-mRNA-1"/>
    </source>
</evidence>
<name>A0A183DP74_9BILA</name>
<reference evidence="3" key="1">
    <citation type="submission" date="2016-06" db="UniProtKB">
        <authorList>
            <consortium name="WormBaseParasite"/>
        </authorList>
    </citation>
    <scope>IDENTIFICATION</scope>
</reference>
<accession>A0A183DP74</accession>
<proteinExistence type="predicted"/>
<gene>
    <name evidence="1" type="ORF">GPUH_LOCUS10515</name>
</gene>
<evidence type="ECO:0000313" key="2">
    <source>
        <dbReference type="Proteomes" id="UP000271098"/>
    </source>
</evidence>
<dbReference type="Proteomes" id="UP000271098">
    <property type="component" value="Unassembled WGS sequence"/>
</dbReference>